<protein>
    <submittedName>
        <fullName evidence="2">Tail collar protein</fullName>
    </submittedName>
</protein>
<proteinExistence type="predicted"/>
<reference evidence="2 3" key="1">
    <citation type="submission" date="2014-03" db="EMBL/GenBank/DDBJ databases">
        <title>The draft genome sequence of Thioclava dalianensis DLFJ1-1.</title>
        <authorList>
            <person name="Lai Q."/>
            <person name="Shao Z."/>
        </authorList>
    </citation>
    <scope>NUCLEOTIDE SEQUENCE [LARGE SCALE GENOMIC DNA]</scope>
    <source>
        <strain evidence="2 3">DLFJ1-1</strain>
    </source>
</reference>
<dbReference type="Gene3D" id="3.90.1340.10">
    <property type="entry name" value="Phage tail collar domain"/>
    <property type="match status" value="1"/>
</dbReference>
<dbReference type="Proteomes" id="UP000027725">
    <property type="component" value="Unassembled WGS sequence"/>
</dbReference>
<dbReference type="InterPro" id="IPR037053">
    <property type="entry name" value="Phage_tail_collar_dom_sf"/>
</dbReference>
<gene>
    <name evidence="2" type="ORF">DL1_21125</name>
</gene>
<comment type="caution">
    <text evidence="2">The sequence shown here is derived from an EMBL/GenBank/DDBJ whole genome shotgun (WGS) entry which is preliminary data.</text>
</comment>
<dbReference type="STRING" id="1185766.SAMN05216224_102873"/>
<dbReference type="eggNOG" id="COG4675">
    <property type="taxonomic scope" value="Bacteria"/>
</dbReference>
<dbReference type="Pfam" id="PF07484">
    <property type="entry name" value="Collar"/>
    <property type="match status" value="1"/>
</dbReference>
<feature type="domain" description="Phage tail collar" evidence="1">
    <location>
        <begin position="7"/>
        <end position="60"/>
    </location>
</feature>
<name>A0A074TE61_9RHOB</name>
<evidence type="ECO:0000313" key="2">
    <source>
        <dbReference type="EMBL" id="KEP69984.1"/>
    </source>
</evidence>
<evidence type="ECO:0000259" key="1">
    <source>
        <dbReference type="Pfam" id="PF07484"/>
    </source>
</evidence>
<dbReference type="OrthoDB" id="9810174at2"/>
<dbReference type="InterPro" id="IPR011083">
    <property type="entry name" value="Phage_tail_collar_dom"/>
</dbReference>
<dbReference type="AlphaFoldDB" id="A0A074TE61"/>
<organism evidence="2 3">
    <name type="scientific">Thioclava dalianensis</name>
    <dbReference type="NCBI Taxonomy" id="1185766"/>
    <lineage>
        <taxon>Bacteria</taxon>
        <taxon>Pseudomonadati</taxon>
        <taxon>Pseudomonadota</taxon>
        <taxon>Alphaproteobacteria</taxon>
        <taxon>Rhodobacterales</taxon>
        <taxon>Paracoccaceae</taxon>
        <taxon>Thioclava</taxon>
    </lineage>
</organism>
<keyword evidence="3" id="KW-1185">Reference proteome</keyword>
<sequence length="181" mass="18926">MEPILCMVMPFPYDFIPRGWMPCNGQVLPVSQYTAVFSLIGTTYGGNGTTNFALPNLNGQSGRSPAVVAGLGVGPGLSPRQLGETLGTDTVTLSTQEMPAHNHSLILYGKDGDQGVQVPVQGLTWISTGANGYVTPPGTTPTSFAPEAIAPSGGNQPHDNAQPNLEMVYCIAVEGIYPSFS</sequence>
<dbReference type="EMBL" id="JHEH01000009">
    <property type="protein sequence ID" value="KEP69984.1"/>
    <property type="molecule type" value="Genomic_DNA"/>
</dbReference>
<dbReference type="RefSeq" id="WP_038065433.1">
    <property type="nucleotide sequence ID" value="NZ_FOVB01000002.1"/>
</dbReference>
<dbReference type="SUPFAM" id="SSF88874">
    <property type="entry name" value="Receptor-binding domain of short tail fibre protein gp12"/>
    <property type="match status" value="1"/>
</dbReference>
<accession>A0A074TE61</accession>
<evidence type="ECO:0000313" key="3">
    <source>
        <dbReference type="Proteomes" id="UP000027725"/>
    </source>
</evidence>